<evidence type="ECO:0000256" key="2">
    <source>
        <dbReference type="ARBA" id="ARBA00022692"/>
    </source>
</evidence>
<keyword evidence="3 7" id="KW-1133">Transmembrane helix</keyword>
<reference evidence="10" key="1">
    <citation type="journal article" date="2023" name="bioRxiv">
        <title>Complete genome of the Medicago anthracnose fungus, Colletotrichum destructivum, reveals a mini-chromosome-like region within a core chromosome.</title>
        <authorList>
            <person name="Lapalu N."/>
            <person name="Simon A."/>
            <person name="Lu A."/>
            <person name="Plaumann P.-L."/>
            <person name="Amselem J."/>
            <person name="Pigne S."/>
            <person name="Auger A."/>
            <person name="Koch C."/>
            <person name="Dallery J.-F."/>
            <person name="O'Connell R.J."/>
        </authorList>
    </citation>
    <scope>NUCLEOTIDE SEQUENCE [LARGE SCALE GENOMIC DNA]</scope>
    <source>
        <strain evidence="10">CBS 520.97</strain>
    </source>
</reference>
<gene>
    <name evidence="9" type="ORF">CDEST_10493</name>
</gene>
<comment type="subcellular location">
    <subcellularLocation>
        <location evidence="1">Membrane</location>
        <topology evidence="1">Multi-pass membrane protein</topology>
    </subcellularLocation>
</comment>
<keyword evidence="2 7" id="KW-0812">Transmembrane</keyword>
<feature type="domain" description="Rhodopsin" evidence="8">
    <location>
        <begin position="8"/>
        <end position="114"/>
    </location>
</feature>
<dbReference type="GeneID" id="87946995"/>
<dbReference type="InterPro" id="IPR052337">
    <property type="entry name" value="SAT4-like"/>
</dbReference>
<evidence type="ECO:0000256" key="1">
    <source>
        <dbReference type="ARBA" id="ARBA00004141"/>
    </source>
</evidence>
<feature type="compositionally biased region" description="Polar residues" evidence="6">
    <location>
        <begin position="255"/>
        <end position="267"/>
    </location>
</feature>
<evidence type="ECO:0000256" key="7">
    <source>
        <dbReference type="SAM" id="Phobius"/>
    </source>
</evidence>
<evidence type="ECO:0000256" key="6">
    <source>
        <dbReference type="SAM" id="MobiDB-lite"/>
    </source>
</evidence>
<dbReference type="EMBL" id="CP137310">
    <property type="protein sequence ID" value="WQF85479.1"/>
    <property type="molecule type" value="Genomic_DNA"/>
</dbReference>
<evidence type="ECO:0000313" key="9">
    <source>
        <dbReference type="EMBL" id="WQF85479.1"/>
    </source>
</evidence>
<evidence type="ECO:0000256" key="5">
    <source>
        <dbReference type="ARBA" id="ARBA00038359"/>
    </source>
</evidence>
<evidence type="ECO:0000313" key="10">
    <source>
        <dbReference type="Proteomes" id="UP001322277"/>
    </source>
</evidence>
<evidence type="ECO:0000259" key="8">
    <source>
        <dbReference type="Pfam" id="PF20684"/>
    </source>
</evidence>
<dbReference type="AlphaFoldDB" id="A0AAX4IQP3"/>
<dbReference type="PANTHER" id="PTHR33048:SF47">
    <property type="entry name" value="INTEGRAL MEMBRANE PROTEIN-RELATED"/>
    <property type="match status" value="1"/>
</dbReference>
<feature type="region of interest" description="Disordered" evidence="6">
    <location>
        <begin position="238"/>
        <end position="313"/>
    </location>
</feature>
<keyword evidence="4 7" id="KW-0472">Membrane</keyword>
<name>A0AAX4IQP3_9PEZI</name>
<protein>
    <recommendedName>
        <fullName evidence="8">Rhodopsin domain-containing protein</fullName>
    </recommendedName>
</protein>
<comment type="similarity">
    <text evidence="5">Belongs to the SAT4 family.</text>
</comment>
<dbReference type="Proteomes" id="UP001322277">
    <property type="component" value="Chromosome 6"/>
</dbReference>
<dbReference type="GO" id="GO:0016020">
    <property type="term" value="C:membrane"/>
    <property type="evidence" value="ECO:0007669"/>
    <property type="project" value="UniProtKB-SubCell"/>
</dbReference>
<organism evidence="9 10">
    <name type="scientific">Colletotrichum destructivum</name>
    <dbReference type="NCBI Taxonomy" id="34406"/>
    <lineage>
        <taxon>Eukaryota</taxon>
        <taxon>Fungi</taxon>
        <taxon>Dikarya</taxon>
        <taxon>Ascomycota</taxon>
        <taxon>Pezizomycotina</taxon>
        <taxon>Sordariomycetes</taxon>
        <taxon>Hypocreomycetidae</taxon>
        <taxon>Glomerellales</taxon>
        <taxon>Glomerellaceae</taxon>
        <taxon>Colletotrichum</taxon>
        <taxon>Colletotrichum destructivum species complex</taxon>
    </lineage>
</organism>
<dbReference type="PANTHER" id="PTHR33048">
    <property type="entry name" value="PTH11-LIKE INTEGRAL MEMBRANE PROTEIN (AFU_ORTHOLOGUE AFUA_5G11245)"/>
    <property type="match status" value="1"/>
</dbReference>
<dbReference type="Pfam" id="PF20684">
    <property type="entry name" value="Fung_rhodopsin"/>
    <property type="match status" value="1"/>
</dbReference>
<dbReference type="KEGG" id="cdet:87946995"/>
<keyword evidence="10" id="KW-1185">Reference proteome</keyword>
<accession>A0AAX4IQP3</accession>
<feature type="transmembrane region" description="Helical" evidence="7">
    <location>
        <begin position="79"/>
        <end position="104"/>
    </location>
</feature>
<evidence type="ECO:0000256" key="4">
    <source>
        <dbReference type="ARBA" id="ARBA00023136"/>
    </source>
</evidence>
<dbReference type="InterPro" id="IPR049326">
    <property type="entry name" value="Rhodopsin_dom_fungi"/>
</dbReference>
<evidence type="ECO:0000256" key="3">
    <source>
        <dbReference type="ARBA" id="ARBA00022989"/>
    </source>
</evidence>
<feature type="transmembrane region" description="Helical" evidence="7">
    <location>
        <begin position="12"/>
        <end position="33"/>
    </location>
</feature>
<dbReference type="RefSeq" id="XP_062782702.1">
    <property type="nucleotide sequence ID" value="XM_062926651.1"/>
</dbReference>
<proteinExistence type="inferred from homology"/>
<sequence length="313" mass="34663">MLCYRLATRQQKIVKWTSVATILGYVGVIIVIWSHCTPVQRNWQVVPYPGGTSTFCLTGSHVRHLTLHSDECTLAVANYLSLVVLNISTDMLIVSIPLPLLWAVKLSLKRKFAIGRPTTMFGRFRNDCSSSSLHIIVKGHRRYQRQHYLGHQRNSLSTFTTFHRLIGKTLIVGFVHRLTPAPNSQFVGIIAVNAACIRPLFSSAHWLRSTKGSSGNNQKYIGSGDKYGHQLVTIGGGGQSVDRSGLPSKRRYNKYNMTELDNNSSEEQIVKSPESAQWPQNGGRGGSLTSKSSGQHGGIVVTTTYEVKPENKV</sequence>